<evidence type="ECO:0000256" key="10">
    <source>
        <dbReference type="ARBA" id="ARBA00022630"/>
    </source>
</evidence>
<keyword evidence="10 20" id="KW-0285">Flavoprotein</keyword>
<keyword evidence="9 20" id="KW-0132">Cell division</keyword>
<feature type="active site" evidence="20">
    <location>
        <position position="159"/>
    </location>
</feature>
<comment type="subcellular location">
    <subcellularLocation>
        <location evidence="3 20">Cytoplasm</location>
    </subcellularLocation>
</comment>
<evidence type="ECO:0000256" key="13">
    <source>
        <dbReference type="ARBA" id="ARBA00022960"/>
    </source>
</evidence>
<dbReference type="PANTHER" id="PTHR21071:SF4">
    <property type="entry name" value="UDP-N-ACETYLENOLPYRUVOYLGLUCOSAMINE REDUCTASE"/>
    <property type="match status" value="1"/>
</dbReference>
<evidence type="ECO:0000256" key="6">
    <source>
        <dbReference type="ARBA" id="ARBA00012518"/>
    </source>
</evidence>
<comment type="cofactor">
    <cofactor evidence="1 20">
        <name>FAD</name>
        <dbReference type="ChEBI" id="CHEBI:57692"/>
    </cofactor>
</comment>
<gene>
    <name evidence="20 22" type="primary">murB</name>
    <name evidence="22" type="ORF">PRHACTZTBTEA_221</name>
</gene>
<feature type="active site" evidence="20">
    <location>
        <position position="325"/>
    </location>
</feature>
<evidence type="ECO:0000256" key="4">
    <source>
        <dbReference type="ARBA" id="ARBA00004752"/>
    </source>
</evidence>
<dbReference type="InterPro" id="IPR006094">
    <property type="entry name" value="Oxid_FAD_bind_N"/>
</dbReference>
<dbReference type="SUPFAM" id="SSF56194">
    <property type="entry name" value="Uridine diphospho-N-Acetylenolpyruvylglucosamine reductase, MurB, C-terminal domain"/>
    <property type="match status" value="1"/>
</dbReference>
<dbReference type="InterPro" id="IPR016166">
    <property type="entry name" value="FAD-bd_PCMH"/>
</dbReference>
<dbReference type="Pfam" id="PF02873">
    <property type="entry name" value="MurB_C"/>
    <property type="match status" value="1"/>
</dbReference>
<dbReference type="InterPro" id="IPR016169">
    <property type="entry name" value="FAD-bd_PCMH_sub2"/>
</dbReference>
<evidence type="ECO:0000256" key="19">
    <source>
        <dbReference type="ARBA" id="ARBA00048914"/>
    </source>
</evidence>
<evidence type="ECO:0000256" key="3">
    <source>
        <dbReference type="ARBA" id="ARBA00004496"/>
    </source>
</evidence>
<evidence type="ECO:0000256" key="2">
    <source>
        <dbReference type="ARBA" id="ARBA00003921"/>
    </source>
</evidence>
<keyword evidence="17 20" id="KW-0961">Cell wall biogenesis/degradation</keyword>
<dbReference type="EMBL" id="OZ034688">
    <property type="protein sequence ID" value="CAL1329146.1"/>
    <property type="molecule type" value="Genomic_DNA"/>
</dbReference>
<dbReference type="InterPro" id="IPR003170">
    <property type="entry name" value="MurB"/>
</dbReference>
<comment type="function">
    <text evidence="2 20">Cell wall formation.</text>
</comment>
<name>A0ABM9NNU7_9GAMM</name>
<dbReference type="PANTHER" id="PTHR21071">
    <property type="entry name" value="UDP-N-ACETYLENOLPYRUVOYLGLUCOSAMINE REDUCTASE"/>
    <property type="match status" value="1"/>
</dbReference>
<dbReference type="InterPro" id="IPR016167">
    <property type="entry name" value="FAD-bd_PCMH_sub1"/>
</dbReference>
<dbReference type="Gene3D" id="3.90.78.10">
    <property type="entry name" value="UDP-N-acetylenolpyruvoylglucosamine reductase, C-terminal domain"/>
    <property type="match status" value="1"/>
</dbReference>
<evidence type="ECO:0000256" key="12">
    <source>
        <dbReference type="ARBA" id="ARBA00022857"/>
    </source>
</evidence>
<evidence type="ECO:0000256" key="7">
    <source>
        <dbReference type="ARBA" id="ARBA00015188"/>
    </source>
</evidence>
<keyword evidence="15 20" id="KW-0560">Oxidoreductase</keyword>
<evidence type="ECO:0000256" key="8">
    <source>
        <dbReference type="ARBA" id="ARBA00022490"/>
    </source>
</evidence>
<evidence type="ECO:0000256" key="20">
    <source>
        <dbReference type="HAMAP-Rule" id="MF_00037"/>
    </source>
</evidence>
<evidence type="ECO:0000256" key="1">
    <source>
        <dbReference type="ARBA" id="ARBA00001974"/>
    </source>
</evidence>
<dbReference type="Pfam" id="PF01565">
    <property type="entry name" value="FAD_binding_4"/>
    <property type="match status" value="1"/>
</dbReference>
<keyword evidence="12 20" id="KW-0521">NADP</keyword>
<comment type="pathway">
    <text evidence="4 20">Cell wall biogenesis; peptidoglycan biosynthesis.</text>
</comment>
<dbReference type="NCBIfam" id="TIGR00179">
    <property type="entry name" value="murB"/>
    <property type="match status" value="1"/>
</dbReference>
<feature type="active site" description="Proton donor" evidence="20">
    <location>
        <position position="229"/>
    </location>
</feature>
<dbReference type="SUPFAM" id="SSF56176">
    <property type="entry name" value="FAD-binding/transporter-associated domain-like"/>
    <property type="match status" value="1"/>
</dbReference>
<keyword evidence="14 20" id="KW-0573">Peptidoglycan synthesis</keyword>
<dbReference type="PROSITE" id="PS51387">
    <property type="entry name" value="FAD_PCMH"/>
    <property type="match status" value="1"/>
</dbReference>
<keyword evidence="23" id="KW-1185">Reference proteome</keyword>
<dbReference type="Proteomes" id="UP001497533">
    <property type="component" value="Chromosome"/>
</dbReference>
<organism evidence="22 23">
    <name type="scientific">Candidatus Providencia siddallii</name>
    <dbReference type="NCBI Taxonomy" id="1715285"/>
    <lineage>
        <taxon>Bacteria</taxon>
        <taxon>Pseudomonadati</taxon>
        <taxon>Pseudomonadota</taxon>
        <taxon>Gammaproteobacteria</taxon>
        <taxon>Enterobacterales</taxon>
        <taxon>Morganellaceae</taxon>
        <taxon>Providencia</taxon>
    </lineage>
</organism>
<evidence type="ECO:0000256" key="11">
    <source>
        <dbReference type="ARBA" id="ARBA00022827"/>
    </source>
</evidence>
<keyword evidence="8 20" id="KW-0963">Cytoplasm</keyword>
<comment type="similarity">
    <text evidence="5 20">Belongs to the MurB family.</text>
</comment>
<dbReference type="NCBIfam" id="NF000755">
    <property type="entry name" value="PRK00046.1"/>
    <property type="match status" value="1"/>
</dbReference>
<dbReference type="InterPro" id="IPR036318">
    <property type="entry name" value="FAD-bd_PCMH-like_sf"/>
</dbReference>
<dbReference type="GO" id="GO:0008762">
    <property type="term" value="F:UDP-N-acetylmuramate dehydrogenase activity"/>
    <property type="evidence" value="ECO:0007669"/>
    <property type="project" value="UniProtKB-EC"/>
</dbReference>
<feature type="domain" description="FAD-binding PCMH-type" evidence="21">
    <location>
        <begin position="13"/>
        <end position="183"/>
    </location>
</feature>
<accession>A0ABM9NNU7</accession>
<dbReference type="HAMAP" id="MF_00037">
    <property type="entry name" value="MurB"/>
    <property type="match status" value="1"/>
</dbReference>
<keyword evidence="11 20" id="KW-0274">FAD</keyword>
<dbReference type="Gene3D" id="3.30.465.10">
    <property type="match status" value="1"/>
</dbReference>
<protein>
    <recommendedName>
        <fullName evidence="7 20">UDP-N-acetylenolpyruvoylglucosamine reductase</fullName>
        <ecNumber evidence="6 20">1.3.1.98</ecNumber>
    </recommendedName>
    <alternativeName>
        <fullName evidence="18 20">UDP-N-acetylmuramate dehydrogenase</fullName>
    </alternativeName>
</protein>
<keyword evidence="13 20" id="KW-0133">Cell shape</keyword>
<evidence type="ECO:0000256" key="9">
    <source>
        <dbReference type="ARBA" id="ARBA00022618"/>
    </source>
</evidence>
<evidence type="ECO:0000256" key="5">
    <source>
        <dbReference type="ARBA" id="ARBA00010485"/>
    </source>
</evidence>
<dbReference type="EC" id="1.3.1.98" evidence="6 20"/>
<sequence length="342" mass="38860">MTFELKLFNSFGIKANAVSIHIARNIQSLHQQYINAKNKQLPILLLGYGSNVLFVDNFKGIVIINRIKGLKLSETNKFWHIHVYSGENWHKLIIKLLKKGIYGAENLAMIPGCVGSAPIQNIGAYGLELKDICEYVDIISLKTKEINRISASKCNFKYRDSIFKYRYKQTHAIISVGLIFSKIWSPKLSYDILKKFNPLTVTPQQIFKTICKIRKNKLPNPSVIGNAGSFFKNPIISIEQAQKIKQKYPNCPQYIQSNSKIKISAAWLIDQCGLKGFEFGGAAVYIKQSLILINKNNASWKDIINLAKILNKSVIARFNIFLEPEVRFIGKKGEINPMKYIS</sequence>
<evidence type="ECO:0000313" key="22">
    <source>
        <dbReference type="EMBL" id="CAL1329146.1"/>
    </source>
</evidence>
<dbReference type="InterPro" id="IPR011601">
    <property type="entry name" value="MurB_C"/>
</dbReference>
<evidence type="ECO:0000313" key="23">
    <source>
        <dbReference type="Proteomes" id="UP001497533"/>
    </source>
</evidence>
<evidence type="ECO:0000256" key="14">
    <source>
        <dbReference type="ARBA" id="ARBA00022984"/>
    </source>
</evidence>
<keyword evidence="16 20" id="KW-0131">Cell cycle</keyword>
<evidence type="ECO:0000259" key="21">
    <source>
        <dbReference type="PROSITE" id="PS51387"/>
    </source>
</evidence>
<evidence type="ECO:0000256" key="17">
    <source>
        <dbReference type="ARBA" id="ARBA00023316"/>
    </source>
</evidence>
<dbReference type="Gene3D" id="3.30.43.10">
    <property type="entry name" value="Uridine Diphospho-n-acetylenolpyruvylglucosamine Reductase, domain 2"/>
    <property type="match status" value="1"/>
</dbReference>
<evidence type="ECO:0000256" key="18">
    <source>
        <dbReference type="ARBA" id="ARBA00031026"/>
    </source>
</evidence>
<reference evidence="22" key="1">
    <citation type="submission" date="2024-04" db="EMBL/GenBank/DDBJ databases">
        <authorList>
            <person name="Manzano-Marin A."/>
            <person name="Manzano-Marin A."/>
            <person name="Alejandro Manzano Marin A."/>
        </authorList>
    </citation>
    <scope>NUCLEOTIDE SEQUENCE [LARGE SCALE GENOMIC DNA]</scope>
    <source>
        <strain evidence="22">TABTEA</strain>
    </source>
</reference>
<dbReference type="InterPro" id="IPR036635">
    <property type="entry name" value="MurB_C_sf"/>
</dbReference>
<evidence type="ECO:0000256" key="15">
    <source>
        <dbReference type="ARBA" id="ARBA00023002"/>
    </source>
</evidence>
<comment type="catalytic activity">
    <reaction evidence="19 20">
        <text>UDP-N-acetyl-alpha-D-muramate + NADP(+) = UDP-N-acetyl-3-O-(1-carboxyvinyl)-alpha-D-glucosamine + NADPH + H(+)</text>
        <dbReference type="Rhea" id="RHEA:12248"/>
        <dbReference type="ChEBI" id="CHEBI:15378"/>
        <dbReference type="ChEBI" id="CHEBI:57783"/>
        <dbReference type="ChEBI" id="CHEBI:58349"/>
        <dbReference type="ChEBI" id="CHEBI:68483"/>
        <dbReference type="ChEBI" id="CHEBI:70757"/>
        <dbReference type="EC" id="1.3.1.98"/>
    </reaction>
</comment>
<evidence type="ECO:0000256" key="16">
    <source>
        <dbReference type="ARBA" id="ARBA00023306"/>
    </source>
</evidence>
<proteinExistence type="inferred from homology"/>